<sequence length="131" mass="15222">MHSVWPPNRHNKRQPHIMYHDRTSGIYGKGKLQAVQLFNRSKYMQDIPEIFNNPKSTYTDIERAGVHHRIAQQHEESSLNKMKYECFNQLVGQASSAIILSKLPPTTEAAHQHCCRTFHQVQTWQGQCLNP</sequence>
<organism evidence="1 2">
    <name type="scientific">Araneus ventricosus</name>
    <name type="common">Orbweaver spider</name>
    <name type="synonym">Epeira ventricosa</name>
    <dbReference type="NCBI Taxonomy" id="182803"/>
    <lineage>
        <taxon>Eukaryota</taxon>
        <taxon>Metazoa</taxon>
        <taxon>Ecdysozoa</taxon>
        <taxon>Arthropoda</taxon>
        <taxon>Chelicerata</taxon>
        <taxon>Arachnida</taxon>
        <taxon>Araneae</taxon>
        <taxon>Araneomorphae</taxon>
        <taxon>Entelegynae</taxon>
        <taxon>Araneoidea</taxon>
        <taxon>Araneidae</taxon>
        <taxon>Araneus</taxon>
    </lineage>
</organism>
<protein>
    <submittedName>
        <fullName evidence="1">Uncharacterized protein</fullName>
    </submittedName>
</protein>
<evidence type="ECO:0000313" key="2">
    <source>
        <dbReference type="Proteomes" id="UP000499080"/>
    </source>
</evidence>
<comment type="caution">
    <text evidence="1">The sequence shown here is derived from an EMBL/GenBank/DDBJ whole genome shotgun (WGS) entry which is preliminary data.</text>
</comment>
<proteinExistence type="predicted"/>
<dbReference type="AlphaFoldDB" id="A0A4Y2KJD4"/>
<keyword evidence="2" id="KW-1185">Reference proteome</keyword>
<dbReference type="Proteomes" id="UP000499080">
    <property type="component" value="Unassembled WGS sequence"/>
</dbReference>
<accession>A0A4Y2KJD4</accession>
<name>A0A4Y2KJD4_ARAVE</name>
<dbReference type="EMBL" id="BGPR01004727">
    <property type="protein sequence ID" value="GBN02724.1"/>
    <property type="molecule type" value="Genomic_DNA"/>
</dbReference>
<evidence type="ECO:0000313" key="1">
    <source>
        <dbReference type="EMBL" id="GBN02724.1"/>
    </source>
</evidence>
<reference evidence="1 2" key="1">
    <citation type="journal article" date="2019" name="Sci. Rep.">
        <title>Orb-weaving spider Araneus ventricosus genome elucidates the spidroin gene catalogue.</title>
        <authorList>
            <person name="Kono N."/>
            <person name="Nakamura H."/>
            <person name="Ohtoshi R."/>
            <person name="Moran D.A.P."/>
            <person name="Shinohara A."/>
            <person name="Yoshida Y."/>
            <person name="Fujiwara M."/>
            <person name="Mori M."/>
            <person name="Tomita M."/>
            <person name="Arakawa K."/>
        </authorList>
    </citation>
    <scope>NUCLEOTIDE SEQUENCE [LARGE SCALE GENOMIC DNA]</scope>
</reference>
<gene>
    <name evidence="1" type="ORF">AVEN_206632_1</name>
</gene>